<evidence type="ECO:0000313" key="2">
    <source>
        <dbReference type="Proteomes" id="UP000738376"/>
    </source>
</evidence>
<dbReference type="EMBL" id="JAAVJL010000003">
    <property type="protein sequence ID" value="NMF60424.1"/>
    <property type="molecule type" value="Genomic_DNA"/>
</dbReference>
<keyword evidence="2" id="KW-1185">Reference proteome</keyword>
<dbReference type="RefSeq" id="WP_169365382.1">
    <property type="nucleotide sequence ID" value="NZ_JAAVJL010000003.1"/>
</dbReference>
<gene>
    <name evidence="1" type="ORF">HC246_20920</name>
</gene>
<sequence length="57" mass="6906">MTQYNLQKVRTLRQQIIAETSHGFADWNLVQKLLDELMENHHQYKQFALKENLSLYK</sequence>
<accession>A0ABX1LW92</accession>
<proteinExistence type="predicted"/>
<comment type="caution">
    <text evidence="1">The sequence shown here is derived from an EMBL/GenBank/DDBJ whole genome shotgun (WGS) entry which is preliminary data.</text>
</comment>
<organism evidence="1 2">
    <name type="scientific">Pseudanabaena yagii GIHE-NHR1</name>
    <dbReference type="NCBI Taxonomy" id="2722753"/>
    <lineage>
        <taxon>Bacteria</taxon>
        <taxon>Bacillati</taxon>
        <taxon>Cyanobacteriota</taxon>
        <taxon>Cyanophyceae</taxon>
        <taxon>Pseudanabaenales</taxon>
        <taxon>Pseudanabaenaceae</taxon>
        <taxon>Pseudanabaena</taxon>
        <taxon>Pseudanabaena yagii</taxon>
    </lineage>
</organism>
<evidence type="ECO:0000313" key="1">
    <source>
        <dbReference type="EMBL" id="NMF60424.1"/>
    </source>
</evidence>
<dbReference type="Proteomes" id="UP000738376">
    <property type="component" value="Unassembled WGS sequence"/>
</dbReference>
<name>A0ABX1LW92_9CYAN</name>
<reference evidence="1 2" key="1">
    <citation type="submission" date="2020-03" db="EMBL/GenBank/DDBJ databases">
        <title>Draft Genome Sequence of 2-Methylisoborneol Producing Pseudanabaena yagii Strain GIHE-NHR1 Isolated from North Han River in South Korea.</title>
        <authorList>
            <person name="Jeong J."/>
        </authorList>
    </citation>
    <scope>NUCLEOTIDE SEQUENCE [LARGE SCALE GENOMIC DNA]</scope>
    <source>
        <strain evidence="1 2">GIHE-NHR1</strain>
    </source>
</reference>
<protein>
    <submittedName>
        <fullName evidence="1">Uncharacterized protein</fullName>
    </submittedName>
</protein>